<evidence type="ECO:0000256" key="1">
    <source>
        <dbReference type="ARBA" id="ARBA00004123"/>
    </source>
</evidence>
<dbReference type="InterPro" id="IPR051089">
    <property type="entry name" value="prtT"/>
</dbReference>
<keyword evidence="6" id="KW-0175">Coiled coil</keyword>
<evidence type="ECO:0000256" key="2">
    <source>
        <dbReference type="ARBA" id="ARBA00023015"/>
    </source>
</evidence>
<dbReference type="PANTHER" id="PTHR31845:SF39">
    <property type="entry name" value="TRANSCRIPTION FACTOR PBCR-RELATED"/>
    <property type="match status" value="1"/>
</dbReference>
<keyword evidence="3" id="KW-0238">DNA-binding</keyword>
<evidence type="ECO:0000313" key="8">
    <source>
        <dbReference type="EMBL" id="KAH7230015.1"/>
    </source>
</evidence>
<dbReference type="PANTHER" id="PTHR31845">
    <property type="entry name" value="FINGER DOMAIN PROTEIN, PUTATIVE-RELATED"/>
    <property type="match status" value="1"/>
</dbReference>
<feature type="domain" description="Zn(2)-C6 fungal-type" evidence="7">
    <location>
        <begin position="7"/>
        <end position="39"/>
    </location>
</feature>
<evidence type="ECO:0000256" key="3">
    <source>
        <dbReference type="ARBA" id="ARBA00023125"/>
    </source>
</evidence>
<organism evidence="8 9">
    <name type="scientific">Fusarium solani</name>
    <name type="common">Filamentous fungus</name>
    <dbReference type="NCBI Taxonomy" id="169388"/>
    <lineage>
        <taxon>Eukaryota</taxon>
        <taxon>Fungi</taxon>
        <taxon>Dikarya</taxon>
        <taxon>Ascomycota</taxon>
        <taxon>Pezizomycotina</taxon>
        <taxon>Sordariomycetes</taxon>
        <taxon>Hypocreomycetidae</taxon>
        <taxon>Hypocreales</taxon>
        <taxon>Nectriaceae</taxon>
        <taxon>Fusarium</taxon>
        <taxon>Fusarium solani species complex</taxon>
    </lineage>
</organism>
<protein>
    <recommendedName>
        <fullName evidence="7">Zn(2)-C6 fungal-type domain-containing protein</fullName>
    </recommendedName>
</protein>
<dbReference type="GO" id="GO:0008270">
    <property type="term" value="F:zinc ion binding"/>
    <property type="evidence" value="ECO:0007669"/>
    <property type="project" value="InterPro"/>
</dbReference>
<evidence type="ECO:0000256" key="4">
    <source>
        <dbReference type="ARBA" id="ARBA00023163"/>
    </source>
</evidence>
<dbReference type="GO" id="GO:0000981">
    <property type="term" value="F:DNA-binding transcription factor activity, RNA polymerase II-specific"/>
    <property type="evidence" value="ECO:0007669"/>
    <property type="project" value="InterPro"/>
</dbReference>
<dbReference type="AlphaFoldDB" id="A0A9P9G0S9"/>
<evidence type="ECO:0000313" key="9">
    <source>
        <dbReference type="Proteomes" id="UP000736672"/>
    </source>
</evidence>
<dbReference type="PROSITE" id="PS00463">
    <property type="entry name" value="ZN2_CY6_FUNGAL_1"/>
    <property type="match status" value="1"/>
</dbReference>
<dbReference type="GO" id="GO:0000976">
    <property type="term" value="F:transcription cis-regulatory region binding"/>
    <property type="evidence" value="ECO:0007669"/>
    <property type="project" value="TreeGrafter"/>
</dbReference>
<dbReference type="EMBL" id="JAGTJS010000041">
    <property type="protein sequence ID" value="KAH7230015.1"/>
    <property type="molecule type" value="Genomic_DNA"/>
</dbReference>
<feature type="coiled-coil region" evidence="6">
    <location>
        <begin position="43"/>
        <end position="70"/>
    </location>
</feature>
<dbReference type="InterPro" id="IPR001138">
    <property type="entry name" value="Zn2Cys6_DnaBD"/>
</dbReference>
<comment type="subcellular location">
    <subcellularLocation>
        <location evidence="1">Nucleus</location>
    </subcellularLocation>
</comment>
<evidence type="ECO:0000259" key="7">
    <source>
        <dbReference type="PROSITE" id="PS50048"/>
    </source>
</evidence>
<dbReference type="CDD" id="cd00067">
    <property type="entry name" value="GAL4"/>
    <property type="match status" value="1"/>
</dbReference>
<dbReference type="Gene3D" id="4.10.240.10">
    <property type="entry name" value="Zn(2)-C6 fungal-type DNA-binding domain"/>
    <property type="match status" value="1"/>
</dbReference>
<accession>A0A9P9G0S9</accession>
<dbReference type="PROSITE" id="PS50048">
    <property type="entry name" value="ZN2_CY6_FUNGAL_2"/>
    <property type="match status" value="1"/>
</dbReference>
<dbReference type="Proteomes" id="UP000736672">
    <property type="component" value="Unassembled WGS sequence"/>
</dbReference>
<sequence length="547" mass="60958">MGKRLRACEACHNLKAKCEPSINDPSVCERCTRSSLICVPAARRWQRDRIAELEEQVKNLQERLETAESSTYRLSGHENSVVPTPVPSGRTCLAFLDAHLDHESQIRSLEACSITVRRFWPIIPTLSGSSTRSWLESLRTETPTKLAAMFAFTLSPTETTINSHTQDELRTRVLEILGSAAVGLEKPSHDLIQAALVAGLWARPSLGGNHANSIQLVALAHDLAVDFGLGRPSIQSSPAAWFFRIQGHPTSEMQQTWLTSWMASTMAAIGLRRVHALDWGLSHQDALHALEEDHSVPLFLEVLHTIRLHAEVANALELCHPHSFYGIESDIVRVTQADVRGRLDQLDSRPLAQHMQLRFLRTLVIIYVNEPVLHTETNKMLFGAPYLAERIGVDEFARPPEVTRAAEVALRSLVEACHVVIELVLTMEPGLILAQPSLWFGPAVSYSLSILVKAFVAVTAPGNTYGQVLSRDAIRIREAVTNLMVVNSSLLKLDPYMGNWNTRIIGSVEWLGTWLDDYEAVIERYEANLEREVAESPIGSLSHNRHF</sequence>
<dbReference type="GO" id="GO:0005634">
    <property type="term" value="C:nucleus"/>
    <property type="evidence" value="ECO:0007669"/>
    <property type="project" value="UniProtKB-SubCell"/>
</dbReference>
<keyword evidence="2" id="KW-0805">Transcription regulation</keyword>
<evidence type="ECO:0000256" key="5">
    <source>
        <dbReference type="ARBA" id="ARBA00023242"/>
    </source>
</evidence>
<dbReference type="InterPro" id="IPR036864">
    <property type="entry name" value="Zn2-C6_fun-type_DNA-bd_sf"/>
</dbReference>
<reference evidence="8" key="1">
    <citation type="journal article" date="2021" name="Nat. Commun.">
        <title>Genetic determinants of endophytism in the Arabidopsis root mycobiome.</title>
        <authorList>
            <person name="Mesny F."/>
            <person name="Miyauchi S."/>
            <person name="Thiergart T."/>
            <person name="Pickel B."/>
            <person name="Atanasova L."/>
            <person name="Karlsson M."/>
            <person name="Huettel B."/>
            <person name="Barry K.W."/>
            <person name="Haridas S."/>
            <person name="Chen C."/>
            <person name="Bauer D."/>
            <person name="Andreopoulos W."/>
            <person name="Pangilinan J."/>
            <person name="LaButti K."/>
            <person name="Riley R."/>
            <person name="Lipzen A."/>
            <person name="Clum A."/>
            <person name="Drula E."/>
            <person name="Henrissat B."/>
            <person name="Kohler A."/>
            <person name="Grigoriev I.V."/>
            <person name="Martin F.M."/>
            <person name="Hacquard S."/>
        </authorList>
    </citation>
    <scope>NUCLEOTIDE SEQUENCE</scope>
    <source>
        <strain evidence="8">FSSC 5 MPI-SDFR-AT-0091</strain>
    </source>
</reference>
<name>A0A9P9G0S9_FUSSL</name>
<evidence type="ECO:0000256" key="6">
    <source>
        <dbReference type="SAM" id="Coils"/>
    </source>
</evidence>
<gene>
    <name evidence="8" type="ORF">B0J15DRAFT_411025</name>
</gene>
<keyword evidence="5" id="KW-0539">Nucleus</keyword>
<dbReference type="OrthoDB" id="3365636at2759"/>
<dbReference type="SUPFAM" id="SSF57701">
    <property type="entry name" value="Zn2/Cys6 DNA-binding domain"/>
    <property type="match status" value="1"/>
</dbReference>
<proteinExistence type="predicted"/>
<keyword evidence="4" id="KW-0804">Transcription</keyword>
<keyword evidence="9" id="KW-1185">Reference proteome</keyword>
<comment type="caution">
    <text evidence="8">The sequence shown here is derived from an EMBL/GenBank/DDBJ whole genome shotgun (WGS) entry which is preliminary data.</text>
</comment>